<gene>
    <name evidence="1" type="ordered locus">Palpr_0802</name>
</gene>
<protein>
    <submittedName>
        <fullName evidence="1">Uncharacterized protein</fullName>
    </submittedName>
</protein>
<sequence length="65" mass="7552">MSLVSVNSTTLINVQIFLIKTLLLMKKKAQFCTLFLTVFQPHFYNPSLNGISERELFKNSRNLLF</sequence>
<organism evidence="1 2">
    <name type="scientific">Paludibacter propionicigenes (strain DSM 17365 / JCM 13257 / WB4)</name>
    <dbReference type="NCBI Taxonomy" id="694427"/>
    <lineage>
        <taxon>Bacteria</taxon>
        <taxon>Pseudomonadati</taxon>
        <taxon>Bacteroidota</taxon>
        <taxon>Bacteroidia</taxon>
        <taxon>Bacteroidales</taxon>
        <taxon>Paludibacteraceae</taxon>
        <taxon>Paludibacter</taxon>
    </lineage>
</organism>
<reference evidence="1 2" key="2">
    <citation type="journal article" date="2011" name="Stand. Genomic Sci.">
        <title>Complete genome sequence of Paludibacter propionicigenes type strain (WB4).</title>
        <authorList>
            <person name="Gronow S."/>
            <person name="Munk C."/>
            <person name="Lapidus A."/>
            <person name="Nolan M."/>
            <person name="Lucas S."/>
            <person name="Hammon N."/>
            <person name="Deshpande S."/>
            <person name="Cheng J.F."/>
            <person name="Tapia R."/>
            <person name="Han C."/>
            <person name="Goodwin L."/>
            <person name="Pitluck S."/>
            <person name="Liolios K."/>
            <person name="Ivanova N."/>
            <person name="Mavromatis K."/>
            <person name="Mikhailova N."/>
            <person name="Pati A."/>
            <person name="Chen A."/>
            <person name="Palaniappan K."/>
            <person name="Land M."/>
            <person name="Hauser L."/>
            <person name="Chang Y.J."/>
            <person name="Jeffries C.D."/>
            <person name="Brambilla E."/>
            <person name="Rohde M."/>
            <person name="Goker M."/>
            <person name="Detter J.C."/>
            <person name="Woyke T."/>
            <person name="Bristow J."/>
            <person name="Eisen J.A."/>
            <person name="Markowitz V."/>
            <person name="Hugenholtz P."/>
            <person name="Kyrpides N.C."/>
            <person name="Klenk H.P."/>
        </authorList>
    </citation>
    <scope>NUCLEOTIDE SEQUENCE [LARGE SCALE GENOMIC DNA]</scope>
    <source>
        <strain evidence="2">DSM 17365 / JCM 13257 / WB4</strain>
    </source>
</reference>
<proteinExistence type="predicted"/>
<dbReference type="KEGG" id="ppn:Palpr_0802"/>
<reference key="1">
    <citation type="submission" date="2010-11" db="EMBL/GenBank/DDBJ databases">
        <title>The complete genome of Paludibacter propionicigenes DSM 17365.</title>
        <authorList>
            <consortium name="US DOE Joint Genome Institute (JGI-PGF)"/>
            <person name="Lucas S."/>
            <person name="Copeland A."/>
            <person name="Lapidus A."/>
            <person name="Bruce D."/>
            <person name="Goodwin L."/>
            <person name="Pitluck S."/>
            <person name="Kyrpides N."/>
            <person name="Mavromatis K."/>
            <person name="Ivanova N."/>
            <person name="Munk A.C."/>
            <person name="Brettin T."/>
            <person name="Detter J.C."/>
            <person name="Han C."/>
            <person name="Tapia R."/>
            <person name="Land M."/>
            <person name="Hauser L."/>
            <person name="Markowitz V."/>
            <person name="Cheng J.-F."/>
            <person name="Hugenholtz P."/>
            <person name="Woyke T."/>
            <person name="Wu D."/>
            <person name="Gronow S."/>
            <person name="Wellnitz S."/>
            <person name="Brambilla E."/>
            <person name="Klenk H.-P."/>
            <person name="Eisen J.A."/>
        </authorList>
    </citation>
    <scope>NUCLEOTIDE SEQUENCE</scope>
    <source>
        <strain>WB4</strain>
    </source>
</reference>
<keyword evidence="2" id="KW-1185">Reference proteome</keyword>
<evidence type="ECO:0000313" key="1">
    <source>
        <dbReference type="EMBL" id="ADQ78956.1"/>
    </source>
</evidence>
<accession>E4T2L2</accession>
<dbReference type="STRING" id="694427.Palpr_0802"/>
<name>E4T2L2_PALPW</name>
<dbReference type="Proteomes" id="UP000008718">
    <property type="component" value="Chromosome"/>
</dbReference>
<evidence type="ECO:0000313" key="2">
    <source>
        <dbReference type="Proteomes" id="UP000008718"/>
    </source>
</evidence>
<dbReference type="AlphaFoldDB" id="E4T2L2"/>
<dbReference type="EMBL" id="CP002345">
    <property type="protein sequence ID" value="ADQ78956.1"/>
    <property type="molecule type" value="Genomic_DNA"/>
</dbReference>
<dbReference type="HOGENOM" id="CLU_2845750_0_0_10"/>